<dbReference type="EC" id="2.7.7.62" evidence="9"/>
<evidence type="ECO:0000256" key="6">
    <source>
        <dbReference type="ARBA" id="ARBA00005159"/>
    </source>
</evidence>
<feature type="active site" description="GMP-histidine intermediate" evidence="18">
    <location>
        <position position="49"/>
    </location>
</feature>
<evidence type="ECO:0000256" key="14">
    <source>
        <dbReference type="ARBA" id="ARBA00022840"/>
    </source>
</evidence>
<dbReference type="PIRSF" id="PIRSF006135">
    <property type="entry name" value="CobU"/>
    <property type="match status" value="1"/>
</dbReference>
<evidence type="ECO:0000256" key="5">
    <source>
        <dbReference type="ARBA" id="ARBA00004692"/>
    </source>
</evidence>
<gene>
    <name evidence="20" type="ORF">IAA07_07485</name>
</gene>
<sequence length="193" mass="21578">MMLLITGGSGSGKSAYGEERICSMPGKKRIYVATMIPWDEECRKKIQKHRLQRSEKNFETVEKYRDIQELVIPPHSAVLLECLSNLAANEMFRDEGIWEDSADKLAEKLVQGVRRLKEQADSLVVITNEVFSDGNRYDQTTETYIQALGKANCLLAAMADEVAEVVWGIPVKRKISGDPPDAGTEGRNAGWIC</sequence>
<reference evidence="20" key="1">
    <citation type="journal article" date="2021" name="PeerJ">
        <title>Extensive microbial diversity within the chicken gut microbiome revealed by metagenomics and culture.</title>
        <authorList>
            <person name="Gilroy R."/>
            <person name="Ravi A."/>
            <person name="Getino M."/>
            <person name="Pursley I."/>
            <person name="Horton D.L."/>
            <person name="Alikhan N.F."/>
            <person name="Baker D."/>
            <person name="Gharbi K."/>
            <person name="Hall N."/>
            <person name="Watson M."/>
            <person name="Adriaenssens E.M."/>
            <person name="Foster-Nyarko E."/>
            <person name="Jarju S."/>
            <person name="Secka A."/>
            <person name="Antonio M."/>
            <person name="Oren A."/>
            <person name="Chaudhuri R.R."/>
            <person name="La Ragione R."/>
            <person name="Hildebrand F."/>
            <person name="Pallen M.J."/>
        </authorList>
    </citation>
    <scope>NUCLEOTIDE SEQUENCE</scope>
    <source>
        <strain evidence="20">CHK178-16964</strain>
    </source>
</reference>
<evidence type="ECO:0000313" key="20">
    <source>
        <dbReference type="EMBL" id="HJA71407.1"/>
    </source>
</evidence>
<comment type="pathway">
    <text evidence="6">Cofactor biosynthesis; adenosylcobalamin biosynthesis; adenosylcobalamin from cob(II)yrinate a,c-diamide: step 5/7.</text>
</comment>
<comment type="pathway">
    <text evidence="5">Cofactor biosynthesis; adenosylcobalamin biosynthesis; adenosylcobalamin from cob(II)yrinate a,c-diamide: step 6/7.</text>
</comment>
<dbReference type="GO" id="GO:0008820">
    <property type="term" value="F:cobinamide phosphate guanylyltransferase activity"/>
    <property type="evidence" value="ECO:0007669"/>
    <property type="project" value="UniProtKB-EC"/>
</dbReference>
<dbReference type="SUPFAM" id="SSF52540">
    <property type="entry name" value="P-loop containing nucleoside triphosphate hydrolases"/>
    <property type="match status" value="1"/>
</dbReference>
<evidence type="ECO:0000256" key="19">
    <source>
        <dbReference type="PIRSR" id="PIRSR006135-2"/>
    </source>
</evidence>
<protein>
    <recommendedName>
        <fullName evidence="16">Adenosylcobinamide kinase</fullName>
        <ecNumber evidence="8">2.7.1.156</ecNumber>
        <ecNumber evidence="9">2.7.7.62</ecNumber>
    </recommendedName>
    <alternativeName>
        <fullName evidence="17">Adenosylcobinamide-phosphate guanylyltransferase</fullName>
    </alternativeName>
</protein>
<evidence type="ECO:0000256" key="7">
    <source>
        <dbReference type="ARBA" id="ARBA00007490"/>
    </source>
</evidence>
<organism evidence="20 21">
    <name type="scientific">Candidatus Lachnoclostridium stercoravium</name>
    <dbReference type="NCBI Taxonomy" id="2838633"/>
    <lineage>
        <taxon>Bacteria</taxon>
        <taxon>Bacillati</taxon>
        <taxon>Bacillota</taxon>
        <taxon>Clostridia</taxon>
        <taxon>Lachnospirales</taxon>
        <taxon>Lachnospiraceae</taxon>
    </lineage>
</organism>
<keyword evidence="14" id="KW-0067">ATP-binding</keyword>
<evidence type="ECO:0000256" key="1">
    <source>
        <dbReference type="ARBA" id="ARBA00000312"/>
    </source>
</evidence>
<comment type="catalytic activity">
    <reaction evidence="2">
        <text>adenosylcob(III)inamide phosphate + GTP + H(+) = adenosylcob(III)inamide-GDP + diphosphate</text>
        <dbReference type="Rhea" id="RHEA:22712"/>
        <dbReference type="ChEBI" id="CHEBI:15378"/>
        <dbReference type="ChEBI" id="CHEBI:33019"/>
        <dbReference type="ChEBI" id="CHEBI:37565"/>
        <dbReference type="ChEBI" id="CHEBI:58502"/>
        <dbReference type="ChEBI" id="CHEBI:60487"/>
        <dbReference type="EC" id="2.7.7.62"/>
    </reaction>
</comment>
<evidence type="ECO:0000256" key="2">
    <source>
        <dbReference type="ARBA" id="ARBA00000711"/>
    </source>
</evidence>
<dbReference type="Proteomes" id="UP000823900">
    <property type="component" value="Unassembled WGS sequence"/>
</dbReference>
<dbReference type="PANTHER" id="PTHR34848">
    <property type="match status" value="1"/>
</dbReference>
<evidence type="ECO:0000256" key="16">
    <source>
        <dbReference type="ARBA" id="ARBA00029570"/>
    </source>
</evidence>
<evidence type="ECO:0000256" key="17">
    <source>
        <dbReference type="ARBA" id="ARBA00030571"/>
    </source>
</evidence>
<evidence type="ECO:0000256" key="12">
    <source>
        <dbReference type="ARBA" id="ARBA00022741"/>
    </source>
</evidence>
<dbReference type="GO" id="GO:0005525">
    <property type="term" value="F:GTP binding"/>
    <property type="evidence" value="ECO:0007669"/>
    <property type="project" value="UniProtKB-KW"/>
</dbReference>
<keyword evidence="13 20" id="KW-0418">Kinase</keyword>
<keyword evidence="10" id="KW-0169">Cobalamin biosynthesis</keyword>
<keyword evidence="11" id="KW-0808">Transferase</keyword>
<dbReference type="InterPro" id="IPR003203">
    <property type="entry name" value="CobU/CobP"/>
</dbReference>
<comment type="catalytic activity">
    <reaction evidence="3">
        <text>adenosylcob(III)inamide + GTP = adenosylcob(III)inamide phosphate + GDP + H(+)</text>
        <dbReference type="Rhea" id="RHEA:15765"/>
        <dbReference type="ChEBI" id="CHEBI:2480"/>
        <dbReference type="ChEBI" id="CHEBI:15378"/>
        <dbReference type="ChEBI" id="CHEBI:37565"/>
        <dbReference type="ChEBI" id="CHEBI:58189"/>
        <dbReference type="ChEBI" id="CHEBI:58502"/>
        <dbReference type="EC" id="2.7.1.156"/>
    </reaction>
</comment>
<evidence type="ECO:0000256" key="18">
    <source>
        <dbReference type="PIRSR" id="PIRSR006135-1"/>
    </source>
</evidence>
<reference evidence="20" key="2">
    <citation type="submission" date="2021-04" db="EMBL/GenBank/DDBJ databases">
        <authorList>
            <person name="Gilroy R."/>
        </authorList>
    </citation>
    <scope>NUCLEOTIDE SEQUENCE</scope>
    <source>
        <strain evidence="20">CHK178-16964</strain>
    </source>
</reference>
<comment type="function">
    <text evidence="4">Catalyzes ATP-dependent phosphorylation of adenosylcobinamide and addition of GMP to adenosylcobinamide phosphate.</text>
</comment>
<evidence type="ECO:0000256" key="3">
    <source>
        <dbReference type="ARBA" id="ARBA00001522"/>
    </source>
</evidence>
<name>A0A9D2KMJ9_9FIRM</name>
<evidence type="ECO:0000256" key="11">
    <source>
        <dbReference type="ARBA" id="ARBA00022679"/>
    </source>
</evidence>
<feature type="binding site" evidence="19">
    <location>
        <position position="81"/>
    </location>
    <ligand>
        <name>GTP</name>
        <dbReference type="ChEBI" id="CHEBI:37565"/>
    </ligand>
</feature>
<keyword evidence="20" id="KW-0548">Nucleotidyltransferase</keyword>
<comment type="similarity">
    <text evidence="7">Belongs to the CobU/CobP family.</text>
</comment>
<evidence type="ECO:0000256" key="9">
    <source>
        <dbReference type="ARBA" id="ARBA00012523"/>
    </source>
</evidence>
<evidence type="ECO:0000256" key="10">
    <source>
        <dbReference type="ARBA" id="ARBA00022573"/>
    </source>
</evidence>
<dbReference type="InterPro" id="IPR027417">
    <property type="entry name" value="P-loop_NTPase"/>
</dbReference>
<evidence type="ECO:0000256" key="4">
    <source>
        <dbReference type="ARBA" id="ARBA00003889"/>
    </source>
</evidence>
<evidence type="ECO:0000256" key="15">
    <source>
        <dbReference type="ARBA" id="ARBA00023134"/>
    </source>
</evidence>
<feature type="binding site" evidence="19">
    <location>
        <begin position="50"/>
        <end position="53"/>
    </location>
    <ligand>
        <name>GTP</name>
        <dbReference type="ChEBI" id="CHEBI:37565"/>
    </ligand>
</feature>
<proteinExistence type="inferred from homology"/>
<dbReference type="Gene3D" id="3.40.50.300">
    <property type="entry name" value="P-loop containing nucleotide triphosphate hydrolases"/>
    <property type="match status" value="1"/>
</dbReference>
<dbReference type="EC" id="2.7.1.156" evidence="8"/>
<accession>A0A9D2KMJ9</accession>
<dbReference type="GO" id="GO:0043752">
    <property type="term" value="F:adenosylcobinamide kinase activity"/>
    <property type="evidence" value="ECO:0007669"/>
    <property type="project" value="UniProtKB-EC"/>
</dbReference>
<dbReference type="EMBL" id="DWZA01000065">
    <property type="protein sequence ID" value="HJA71407.1"/>
    <property type="molecule type" value="Genomic_DNA"/>
</dbReference>
<dbReference type="GO" id="GO:0009236">
    <property type="term" value="P:cobalamin biosynthetic process"/>
    <property type="evidence" value="ECO:0007669"/>
    <property type="project" value="UniProtKB-KW"/>
</dbReference>
<dbReference type="PANTHER" id="PTHR34848:SF1">
    <property type="entry name" value="BIFUNCTIONAL ADENOSYLCOBALAMIN BIOSYNTHESIS PROTEIN COBU"/>
    <property type="match status" value="1"/>
</dbReference>
<evidence type="ECO:0000256" key="13">
    <source>
        <dbReference type="ARBA" id="ARBA00022777"/>
    </source>
</evidence>
<evidence type="ECO:0000313" key="21">
    <source>
        <dbReference type="Proteomes" id="UP000823900"/>
    </source>
</evidence>
<dbReference type="CDD" id="cd00544">
    <property type="entry name" value="CobU"/>
    <property type="match status" value="1"/>
</dbReference>
<dbReference type="Pfam" id="PF02283">
    <property type="entry name" value="CobU"/>
    <property type="match status" value="1"/>
</dbReference>
<comment type="caution">
    <text evidence="20">The sequence shown here is derived from an EMBL/GenBank/DDBJ whole genome shotgun (WGS) entry which is preliminary data.</text>
</comment>
<keyword evidence="15 19" id="KW-0342">GTP-binding</keyword>
<feature type="binding site" evidence="19">
    <location>
        <begin position="7"/>
        <end position="14"/>
    </location>
    <ligand>
        <name>GTP</name>
        <dbReference type="ChEBI" id="CHEBI:37565"/>
    </ligand>
</feature>
<dbReference type="AlphaFoldDB" id="A0A9D2KMJ9"/>
<keyword evidence="12 19" id="KW-0547">Nucleotide-binding</keyword>
<feature type="binding site" evidence="19">
    <location>
        <position position="62"/>
    </location>
    <ligand>
        <name>GTP</name>
        <dbReference type="ChEBI" id="CHEBI:37565"/>
    </ligand>
</feature>
<evidence type="ECO:0000256" key="8">
    <source>
        <dbReference type="ARBA" id="ARBA00012016"/>
    </source>
</evidence>
<comment type="catalytic activity">
    <reaction evidence="1">
        <text>adenosylcob(III)inamide + ATP = adenosylcob(III)inamide phosphate + ADP + H(+)</text>
        <dbReference type="Rhea" id="RHEA:15769"/>
        <dbReference type="ChEBI" id="CHEBI:2480"/>
        <dbReference type="ChEBI" id="CHEBI:15378"/>
        <dbReference type="ChEBI" id="CHEBI:30616"/>
        <dbReference type="ChEBI" id="CHEBI:58502"/>
        <dbReference type="ChEBI" id="CHEBI:456216"/>
        <dbReference type="EC" id="2.7.1.156"/>
    </reaction>
</comment>
<dbReference type="GO" id="GO:0005524">
    <property type="term" value="F:ATP binding"/>
    <property type="evidence" value="ECO:0007669"/>
    <property type="project" value="UniProtKB-KW"/>
</dbReference>